<evidence type="ECO:0000256" key="3">
    <source>
        <dbReference type="PIRSR" id="PIRSR001549-1"/>
    </source>
</evidence>
<feature type="binding site" evidence="3">
    <location>
        <position position="106"/>
    </location>
    <ligand>
        <name>L-histidine</name>
        <dbReference type="ChEBI" id="CHEBI:57595"/>
    </ligand>
</feature>
<dbReference type="PROSITE" id="PS50862">
    <property type="entry name" value="AA_TRNA_LIGASE_II"/>
    <property type="match status" value="1"/>
</dbReference>
<dbReference type="eggNOG" id="COG3705">
    <property type="taxonomic scope" value="Bacteria"/>
</dbReference>
<protein>
    <recommendedName>
        <fullName evidence="2">Histidine--tRNA ligase</fullName>
    </recommendedName>
</protein>
<dbReference type="InterPro" id="IPR006195">
    <property type="entry name" value="aa-tRNA-synth_II"/>
</dbReference>
<dbReference type="PANTHER" id="PTHR43707:SF1">
    <property type="entry name" value="HISTIDINE--TRNA LIGASE, MITOCHONDRIAL-RELATED"/>
    <property type="match status" value="1"/>
</dbReference>
<dbReference type="InParanoid" id="F2LUM6"/>
<dbReference type="GO" id="GO:0006427">
    <property type="term" value="P:histidyl-tRNA aminoacylation"/>
    <property type="evidence" value="ECO:0007669"/>
    <property type="project" value="TreeGrafter"/>
</dbReference>
<reference evidence="5 6" key="1">
    <citation type="journal article" date="2011" name="Stand. Genomic Sci.">
        <title>Complete genome sequence of the thermophilic sulfur-reducer Hippea maritima type strain (MH(2)).</title>
        <authorList>
            <person name="Huntemann M."/>
            <person name="Lu M."/>
            <person name="Nolan M."/>
            <person name="Lapidus A."/>
            <person name="Lucas S."/>
            <person name="Hammon N."/>
            <person name="Deshpande S."/>
            <person name="Cheng J.F."/>
            <person name="Tapia R."/>
            <person name="Han C."/>
            <person name="Goodwin L."/>
            <person name="Pitluck S."/>
            <person name="Liolios K."/>
            <person name="Pagani I."/>
            <person name="Ivanova N."/>
            <person name="Ovchinikova G."/>
            <person name="Pati A."/>
            <person name="Chen A."/>
            <person name="Palaniappan K."/>
            <person name="Land M."/>
            <person name="Hauser L."/>
            <person name="Jeffries C.D."/>
            <person name="Detter J.C."/>
            <person name="Brambilla E.M."/>
            <person name="Rohde M."/>
            <person name="Spring S."/>
            <person name="Goker M."/>
            <person name="Woyke T."/>
            <person name="Bristow J."/>
            <person name="Eisen J.A."/>
            <person name="Markowitz V."/>
            <person name="Hugenholtz P."/>
            <person name="Kyrpides N.C."/>
            <person name="Klenk H.P."/>
            <person name="Mavromatis K."/>
        </authorList>
    </citation>
    <scope>NUCLEOTIDE SEQUENCE [LARGE SCALE GENOMIC DNA]</scope>
    <source>
        <strain evidence="6">ATCC 700847 / DSM 10411 / MH2</strain>
    </source>
</reference>
<proteinExistence type="predicted"/>
<keyword evidence="5" id="KW-0436">Ligase</keyword>
<dbReference type="InterPro" id="IPR045864">
    <property type="entry name" value="aa-tRNA-synth_II/BPL/LPL"/>
</dbReference>
<dbReference type="InterPro" id="IPR041715">
    <property type="entry name" value="HisRS-like_core"/>
</dbReference>
<gene>
    <name evidence="5" type="ordered locus">Hipma_1671</name>
</gene>
<dbReference type="GO" id="GO:0005737">
    <property type="term" value="C:cytoplasm"/>
    <property type="evidence" value="ECO:0007669"/>
    <property type="project" value="InterPro"/>
</dbReference>
<dbReference type="PANTHER" id="PTHR43707">
    <property type="entry name" value="HISTIDYL-TRNA SYNTHETASE"/>
    <property type="match status" value="1"/>
</dbReference>
<evidence type="ECO:0000256" key="1">
    <source>
        <dbReference type="ARBA" id="ARBA00011738"/>
    </source>
</evidence>
<dbReference type="PIRSF" id="PIRSF001549">
    <property type="entry name" value="His-tRNA_synth"/>
    <property type="match status" value="1"/>
</dbReference>
<feature type="domain" description="Aminoacyl-transfer RNA synthetases class-II family profile" evidence="4">
    <location>
        <begin position="18"/>
        <end position="309"/>
    </location>
</feature>
<evidence type="ECO:0000313" key="6">
    <source>
        <dbReference type="Proteomes" id="UP000008139"/>
    </source>
</evidence>
<organism evidence="5 6">
    <name type="scientific">Hippea maritima (strain ATCC 700847 / DSM 10411 / MH2)</name>
    <dbReference type="NCBI Taxonomy" id="760142"/>
    <lineage>
        <taxon>Bacteria</taxon>
        <taxon>Pseudomonadati</taxon>
        <taxon>Campylobacterota</taxon>
        <taxon>Desulfurellia</taxon>
        <taxon>Desulfurellales</taxon>
        <taxon>Hippeaceae</taxon>
        <taxon>Hippea</taxon>
    </lineage>
</organism>
<evidence type="ECO:0000313" key="5">
    <source>
        <dbReference type="EMBL" id="AEA34616.1"/>
    </source>
</evidence>
<dbReference type="Pfam" id="PF13393">
    <property type="entry name" value="tRNA-synt_His"/>
    <property type="match status" value="1"/>
</dbReference>
<reference evidence="6" key="2">
    <citation type="submission" date="2011-03" db="EMBL/GenBank/DDBJ databases">
        <title>The complete genome of Hippea maritima DSM 10411.</title>
        <authorList>
            <consortium name="US DOE Joint Genome Institute (JGI-PGF)"/>
            <person name="Lucas S."/>
            <person name="Copeland A."/>
            <person name="Lapidus A."/>
            <person name="Bruce D."/>
            <person name="Goodwin L."/>
            <person name="Pitluck S."/>
            <person name="Peters L."/>
            <person name="Kyrpides N."/>
            <person name="Mavromatis K."/>
            <person name="Pagani I."/>
            <person name="Ivanova N."/>
            <person name="Mikhailova N."/>
            <person name="Lu M."/>
            <person name="Detter J.C."/>
            <person name="Tapia R."/>
            <person name="Han C."/>
            <person name="Land M."/>
            <person name="Hauser L."/>
            <person name="Markowitz V."/>
            <person name="Cheng J.-F."/>
            <person name="Hugenholtz P."/>
            <person name="Woyke T."/>
            <person name="Wu D."/>
            <person name="Spring S."/>
            <person name="Schroeder M."/>
            <person name="Brambilla E."/>
            <person name="Klenk H.-P."/>
            <person name="Eisen J.A."/>
        </authorList>
    </citation>
    <scope>NUCLEOTIDE SEQUENCE [LARGE SCALE GENOMIC DNA]</scope>
    <source>
        <strain evidence="6">ATCC 700847 / DSM 10411 / MH2</strain>
    </source>
</reference>
<dbReference type="GO" id="GO:0004821">
    <property type="term" value="F:histidine-tRNA ligase activity"/>
    <property type="evidence" value="ECO:0007669"/>
    <property type="project" value="TreeGrafter"/>
</dbReference>
<dbReference type="STRING" id="760142.Hipma_1671"/>
<keyword evidence="5" id="KW-0030">Aminoacyl-tRNA synthetase</keyword>
<dbReference type="KEGG" id="hmr:Hipma_1671"/>
<dbReference type="Proteomes" id="UP000008139">
    <property type="component" value="Chromosome"/>
</dbReference>
<evidence type="ECO:0000256" key="2">
    <source>
        <dbReference type="ARBA" id="ARBA00017399"/>
    </source>
</evidence>
<dbReference type="AlphaFoldDB" id="F2LUM6"/>
<dbReference type="EMBL" id="CP002606">
    <property type="protein sequence ID" value="AEA34616.1"/>
    <property type="molecule type" value="Genomic_DNA"/>
</dbReference>
<keyword evidence="6" id="KW-1185">Reference proteome</keyword>
<evidence type="ECO:0000259" key="4">
    <source>
        <dbReference type="PROSITE" id="PS50862"/>
    </source>
</evidence>
<dbReference type="HOGENOM" id="CLU_025113_0_2_7"/>
<sequence length="309" mass="35574">MNRIPSGVVQFFEPLTSIRRKAENTIIEFFKSKGYEEIITPTFVYEDSVSEFLFEPLKNKLFKIVDKNSGQTMILRADITLQITQAVLLGDFKMPARLCYAQNVYRDIKEHLGQKREFKQIGVELFGIKEVDADFEVVSLAIDSLSLMGLNNLYVRVSDTYIIENLIKEFGLNPGKAERLRELVFLKNISHIKKEGFDSALIERIEQLESLSGLSLDNLKDCAFDAANLSLKIKEQYPDVEVFCDLFYCEYPLYHHGITFEIFAENKKLAVGGRYGNITKKLGRYIPATGFAIDLNELSYFLYEKENFR</sequence>
<dbReference type="SUPFAM" id="SSF55681">
    <property type="entry name" value="Class II aaRS and biotin synthetases"/>
    <property type="match status" value="1"/>
</dbReference>
<accession>F2LUM6</accession>
<feature type="binding site" evidence="3">
    <location>
        <position position="120"/>
    </location>
    <ligand>
        <name>L-histidine</name>
        <dbReference type="ChEBI" id="CHEBI:57595"/>
    </ligand>
</feature>
<feature type="binding site" evidence="3">
    <location>
        <position position="124"/>
    </location>
    <ligand>
        <name>L-histidine</name>
        <dbReference type="ChEBI" id="CHEBI:57595"/>
    </ligand>
</feature>
<dbReference type="InterPro" id="IPR004516">
    <property type="entry name" value="HisRS/HisZ"/>
</dbReference>
<name>F2LUM6_HIPMA</name>
<comment type="subunit">
    <text evidence="1">Homodimer.</text>
</comment>
<feature type="binding site" evidence="3">
    <location>
        <begin position="78"/>
        <end position="80"/>
    </location>
    <ligand>
        <name>L-histidine</name>
        <dbReference type="ChEBI" id="CHEBI:57595"/>
    </ligand>
</feature>
<dbReference type="RefSeq" id="WP_013682641.1">
    <property type="nucleotide sequence ID" value="NC_015318.1"/>
</dbReference>
<dbReference type="Gene3D" id="3.30.930.10">
    <property type="entry name" value="Bira Bifunctional Protein, Domain 2"/>
    <property type="match status" value="2"/>
</dbReference>